<keyword evidence="2" id="KW-1185">Reference proteome</keyword>
<proteinExistence type="predicted"/>
<gene>
    <name evidence="1" type="ORF">Taro_024866</name>
</gene>
<organism evidence="1 2">
    <name type="scientific">Colocasia esculenta</name>
    <name type="common">Wild taro</name>
    <name type="synonym">Arum esculentum</name>
    <dbReference type="NCBI Taxonomy" id="4460"/>
    <lineage>
        <taxon>Eukaryota</taxon>
        <taxon>Viridiplantae</taxon>
        <taxon>Streptophyta</taxon>
        <taxon>Embryophyta</taxon>
        <taxon>Tracheophyta</taxon>
        <taxon>Spermatophyta</taxon>
        <taxon>Magnoliopsida</taxon>
        <taxon>Liliopsida</taxon>
        <taxon>Araceae</taxon>
        <taxon>Aroideae</taxon>
        <taxon>Colocasieae</taxon>
        <taxon>Colocasia</taxon>
    </lineage>
</organism>
<dbReference type="EMBL" id="NMUH01001427">
    <property type="protein sequence ID" value="MQL92243.1"/>
    <property type="molecule type" value="Genomic_DNA"/>
</dbReference>
<name>A0A843VIR5_COLES</name>
<dbReference type="AlphaFoldDB" id="A0A843VIR5"/>
<reference evidence="1" key="1">
    <citation type="submission" date="2017-07" db="EMBL/GenBank/DDBJ databases">
        <title>Taro Niue Genome Assembly and Annotation.</title>
        <authorList>
            <person name="Atibalentja N."/>
            <person name="Keating K."/>
            <person name="Fields C.J."/>
        </authorList>
    </citation>
    <scope>NUCLEOTIDE SEQUENCE</scope>
    <source>
        <strain evidence="1">Niue_2</strain>
        <tissue evidence="1">Leaf</tissue>
    </source>
</reference>
<evidence type="ECO:0000313" key="2">
    <source>
        <dbReference type="Proteomes" id="UP000652761"/>
    </source>
</evidence>
<comment type="caution">
    <text evidence="1">The sequence shown here is derived from an EMBL/GenBank/DDBJ whole genome shotgun (WGS) entry which is preliminary data.</text>
</comment>
<dbReference type="Proteomes" id="UP000652761">
    <property type="component" value="Unassembled WGS sequence"/>
</dbReference>
<sequence length="72" mass="8245">MEGKIIRIGPETVDPGSDRRLWIRLRGEVPRNPIFEGGSAELEWIRVGSNGSPRDRPIHERFRRSGGLSFKF</sequence>
<accession>A0A843VIR5</accession>
<evidence type="ECO:0000313" key="1">
    <source>
        <dbReference type="EMBL" id="MQL92243.1"/>
    </source>
</evidence>
<protein>
    <submittedName>
        <fullName evidence="1">Uncharacterized protein</fullName>
    </submittedName>
</protein>